<protein>
    <recommendedName>
        <fullName evidence="5">Glycosyl transferase</fullName>
    </recommendedName>
</protein>
<evidence type="ECO:0000313" key="4">
    <source>
        <dbReference type="Proteomes" id="UP000813444"/>
    </source>
</evidence>
<name>A0A8K0SM07_9HYPO</name>
<dbReference type="EMBL" id="JAGPNK010000015">
    <property type="protein sequence ID" value="KAH7308490.1"/>
    <property type="molecule type" value="Genomic_DNA"/>
</dbReference>
<dbReference type="InterPro" id="IPR029044">
    <property type="entry name" value="Nucleotide-diphossugar_trans"/>
</dbReference>
<evidence type="ECO:0000313" key="3">
    <source>
        <dbReference type="EMBL" id="KAH7308490.1"/>
    </source>
</evidence>
<keyword evidence="4" id="KW-1185">Reference proteome</keyword>
<dbReference type="Pfam" id="PF04488">
    <property type="entry name" value="Gly_transf_sug"/>
    <property type="match status" value="1"/>
</dbReference>
<feature type="region of interest" description="Disordered" evidence="2">
    <location>
        <begin position="248"/>
        <end position="269"/>
    </location>
</feature>
<dbReference type="Proteomes" id="UP000813444">
    <property type="component" value="Unassembled WGS sequence"/>
</dbReference>
<dbReference type="Gene3D" id="3.90.550.20">
    <property type="match status" value="1"/>
</dbReference>
<proteinExistence type="inferred from homology"/>
<evidence type="ECO:0000256" key="2">
    <source>
        <dbReference type="SAM" id="MobiDB-lite"/>
    </source>
</evidence>
<evidence type="ECO:0000256" key="1">
    <source>
        <dbReference type="ARBA" id="ARBA00009003"/>
    </source>
</evidence>
<sequence>MPSVPHAYNPVSIPSSSAACESPTTSTHIPNNVHFVYVLSDSNMDFTFQFKHFLSMYAAWYYWKPDAIYLHTNANGNGQAVARARKGHAGKWNKLIFTMFDNLHINTIEAPTHTNTGKEIHGLEHRSDFVRVREMYELGGVYIDFDVHALRDIRILRESGFKAIAGRQLGGQINSGVFMSVKGGKMIEGWMHAMHTAYTGGWTTHSNEVITKYGQRLVREPGEMLIMERDAFAPGSWNNDDTDTLFAPHDDVPSNLSNRTEGSPLPTYDEELDERWEKPESFPAWSRDWSSSYLLHAFTAERWGHKISGFTHITPRYVLERRSNFARAVYSVARQMHEDGIINVNDTYDGM</sequence>
<dbReference type="PANTHER" id="PTHR46830">
    <property type="entry name" value="TRANSFERASE, PUTATIVE-RELATED"/>
    <property type="match status" value="1"/>
</dbReference>
<dbReference type="GO" id="GO:1901135">
    <property type="term" value="P:carbohydrate derivative metabolic process"/>
    <property type="evidence" value="ECO:0007669"/>
    <property type="project" value="UniProtKB-ARBA"/>
</dbReference>
<evidence type="ECO:0008006" key="5">
    <source>
        <dbReference type="Google" id="ProtNLM"/>
    </source>
</evidence>
<dbReference type="OrthoDB" id="409543at2759"/>
<organism evidence="3 4">
    <name type="scientific">Stachybotrys elegans</name>
    <dbReference type="NCBI Taxonomy" id="80388"/>
    <lineage>
        <taxon>Eukaryota</taxon>
        <taxon>Fungi</taxon>
        <taxon>Dikarya</taxon>
        <taxon>Ascomycota</taxon>
        <taxon>Pezizomycotina</taxon>
        <taxon>Sordariomycetes</taxon>
        <taxon>Hypocreomycetidae</taxon>
        <taxon>Hypocreales</taxon>
        <taxon>Stachybotryaceae</taxon>
        <taxon>Stachybotrys</taxon>
    </lineage>
</organism>
<reference evidence="3" key="1">
    <citation type="journal article" date="2021" name="Nat. Commun.">
        <title>Genetic determinants of endophytism in the Arabidopsis root mycobiome.</title>
        <authorList>
            <person name="Mesny F."/>
            <person name="Miyauchi S."/>
            <person name="Thiergart T."/>
            <person name="Pickel B."/>
            <person name="Atanasova L."/>
            <person name="Karlsson M."/>
            <person name="Huettel B."/>
            <person name="Barry K.W."/>
            <person name="Haridas S."/>
            <person name="Chen C."/>
            <person name="Bauer D."/>
            <person name="Andreopoulos W."/>
            <person name="Pangilinan J."/>
            <person name="LaButti K."/>
            <person name="Riley R."/>
            <person name="Lipzen A."/>
            <person name="Clum A."/>
            <person name="Drula E."/>
            <person name="Henrissat B."/>
            <person name="Kohler A."/>
            <person name="Grigoriev I.V."/>
            <person name="Martin F.M."/>
            <person name="Hacquard S."/>
        </authorList>
    </citation>
    <scope>NUCLEOTIDE SEQUENCE</scope>
    <source>
        <strain evidence="3">MPI-CAGE-CH-0235</strain>
    </source>
</reference>
<dbReference type="SUPFAM" id="SSF53448">
    <property type="entry name" value="Nucleotide-diphospho-sugar transferases"/>
    <property type="match status" value="1"/>
</dbReference>
<dbReference type="InterPro" id="IPR007577">
    <property type="entry name" value="GlycoTrfase_DXD_sugar-bd_CS"/>
</dbReference>
<accession>A0A8K0SM07</accession>
<comment type="similarity">
    <text evidence="1">Belongs to the glycosyltransferase 32 family.</text>
</comment>
<dbReference type="AlphaFoldDB" id="A0A8K0SM07"/>
<comment type="caution">
    <text evidence="3">The sequence shown here is derived from an EMBL/GenBank/DDBJ whole genome shotgun (WGS) entry which is preliminary data.</text>
</comment>
<gene>
    <name evidence="3" type="ORF">B0I35DRAFT_453771</name>
</gene>
<dbReference type="PANTHER" id="PTHR46830:SF2">
    <property type="entry name" value="ALPHA-1,4-N-ACETYLGLUCOSAMINYLTRANSFERASE"/>
    <property type="match status" value="1"/>
</dbReference>